<dbReference type="InterPro" id="IPR052159">
    <property type="entry name" value="Competence_DNA_uptake"/>
</dbReference>
<keyword evidence="5 6" id="KW-0472">Membrane</keyword>
<evidence type="ECO:0000256" key="6">
    <source>
        <dbReference type="SAM" id="Phobius"/>
    </source>
</evidence>
<evidence type="ECO:0000259" key="7">
    <source>
        <dbReference type="SMART" id="SM00849"/>
    </source>
</evidence>
<feature type="transmembrane region" description="Helical" evidence="6">
    <location>
        <begin position="178"/>
        <end position="200"/>
    </location>
</feature>
<evidence type="ECO:0000256" key="1">
    <source>
        <dbReference type="ARBA" id="ARBA00004651"/>
    </source>
</evidence>
<keyword evidence="2" id="KW-1003">Cell membrane</keyword>
<dbReference type="InterPro" id="IPR035681">
    <property type="entry name" value="ComA-like_MBL"/>
</dbReference>
<feature type="transmembrane region" description="Helical" evidence="6">
    <location>
        <begin position="230"/>
        <end position="247"/>
    </location>
</feature>
<gene>
    <name evidence="8" type="ORF">IAA98_14575</name>
</gene>
<dbReference type="NCBIfam" id="TIGR00360">
    <property type="entry name" value="ComEC_N-term"/>
    <property type="match status" value="1"/>
</dbReference>
<feature type="transmembrane region" description="Helical" evidence="6">
    <location>
        <begin position="207"/>
        <end position="224"/>
    </location>
</feature>
<comment type="subcellular location">
    <subcellularLocation>
        <location evidence="1">Cell membrane</location>
        <topology evidence="1">Multi-pass membrane protein</topology>
    </subcellularLocation>
</comment>
<dbReference type="AlphaFoldDB" id="A0A9D1KNR8"/>
<feature type="transmembrane region" description="Helical" evidence="6">
    <location>
        <begin position="425"/>
        <end position="443"/>
    </location>
</feature>
<dbReference type="PANTHER" id="PTHR30619:SF1">
    <property type="entry name" value="RECOMBINATION PROTEIN 2"/>
    <property type="match status" value="1"/>
</dbReference>
<dbReference type="SMART" id="SM00849">
    <property type="entry name" value="Lactamase_B"/>
    <property type="match status" value="1"/>
</dbReference>
<dbReference type="GO" id="GO:0005886">
    <property type="term" value="C:plasma membrane"/>
    <property type="evidence" value="ECO:0007669"/>
    <property type="project" value="UniProtKB-SubCell"/>
</dbReference>
<proteinExistence type="predicted"/>
<evidence type="ECO:0000256" key="4">
    <source>
        <dbReference type="ARBA" id="ARBA00022989"/>
    </source>
</evidence>
<accession>A0A9D1KNR8</accession>
<dbReference type="InterPro" id="IPR001279">
    <property type="entry name" value="Metallo-B-lactamas"/>
</dbReference>
<dbReference type="EMBL" id="DVLP01000419">
    <property type="protein sequence ID" value="HIT76801.1"/>
    <property type="molecule type" value="Genomic_DNA"/>
</dbReference>
<dbReference type="Pfam" id="PF00753">
    <property type="entry name" value="Lactamase_B"/>
    <property type="match status" value="1"/>
</dbReference>
<feature type="transmembrane region" description="Helical" evidence="6">
    <location>
        <begin position="278"/>
        <end position="296"/>
    </location>
</feature>
<evidence type="ECO:0000313" key="9">
    <source>
        <dbReference type="Proteomes" id="UP000886842"/>
    </source>
</evidence>
<feature type="domain" description="Metallo-beta-lactamase" evidence="7">
    <location>
        <begin position="463"/>
        <end position="669"/>
    </location>
</feature>
<dbReference type="SUPFAM" id="SSF56281">
    <property type="entry name" value="Metallo-hydrolase/oxidoreductase"/>
    <property type="match status" value="1"/>
</dbReference>
<reference evidence="8" key="1">
    <citation type="submission" date="2020-10" db="EMBL/GenBank/DDBJ databases">
        <authorList>
            <person name="Gilroy R."/>
        </authorList>
    </citation>
    <scope>NUCLEOTIDE SEQUENCE</scope>
    <source>
        <strain evidence="8">ChiGjej1B1-24693</strain>
    </source>
</reference>
<dbReference type="Proteomes" id="UP000886842">
    <property type="component" value="Unassembled WGS sequence"/>
</dbReference>
<organism evidence="8 9">
    <name type="scientific">Candidatus Avipropionibacterium avicola</name>
    <dbReference type="NCBI Taxonomy" id="2840701"/>
    <lineage>
        <taxon>Bacteria</taxon>
        <taxon>Bacillati</taxon>
        <taxon>Actinomycetota</taxon>
        <taxon>Actinomycetes</taxon>
        <taxon>Propionibacteriales</taxon>
        <taxon>Propionibacteriaceae</taxon>
        <taxon>Propionibacteriaceae incertae sedis</taxon>
        <taxon>Candidatus Avipropionibacterium</taxon>
    </lineage>
</organism>
<sequence>MLVIVVLGGLALGRSEHLHRSPVAELADQGAVVRAELVVSGDPRISTAGFSPRLVVPVQLRVVEGRGERISLVRAAVASAPLDSALADAVVGSRWQVDGRLGAAEPQDSVVAFLRITRARPIAAPSPSWQVVERLREGLRQSVATRPEGPRALVPALVVGDVSAVSDELKATFVTTGLTHLTAVSGANLTLMLGFVLVMARWIGVRGRWLTVVAVATTAVFVALCRTEPSVLRATAMGLVALAAVGRGAGAGKAVRHLCVAMVALLAIDPWLARSAGFALSTLATGGILVWAGQWADRLRWAPRVVAEAACVPLAAQLATQPVVSALSGQVSVVGLLANALAGPLVGPATVAGFAAAGLSLVHPGLAALAGWAASWPAQGIIWIGQATAALPGAALDIPATPTSLAVLTAACLVTAWWIPHVLSRRWACAVVVLVMVLVLARAPTAPGWPPQHWDVVFCDVGQGDATVVRIGPGTAIVVDTGPDPVPVDRCLTRLGISRVAMLVLTHHHADHIGGLDGIWPGRRVDLVVTGALRSPAWAAEQVEAAVERHGVRLHRTVAGERIVVGGLVWQTVWPPLGAGDGLETTGDDGGGESSAENDLSVVARVVTPTGVTLLLTGDIEPTGQAALLATGQDLRVQVLKVPHHGSGRQDRDFLAATGAVVAVTSSGQGNTYGHPAPRTVELLSQLGMTVLRTDRSGPVAIGLDEDRWSVRTLR</sequence>
<name>A0A9D1KNR8_9ACTN</name>
<keyword evidence="3 6" id="KW-0812">Transmembrane</keyword>
<feature type="transmembrane region" description="Helical" evidence="6">
    <location>
        <begin position="400"/>
        <end position="419"/>
    </location>
</feature>
<comment type="caution">
    <text evidence="8">The sequence shown here is derived from an EMBL/GenBank/DDBJ whole genome shotgun (WGS) entry which is preliminary data.</text>
</comment>
<dbReference type="PANTHER" id="PTHR30619">
    <property type="entry name" value="DNA INTERNALIZATION/COMPETENCE PROTEIN COMEC/REC2"/>
    <property type="match status" value="1"/>
</dbReference>
<keyword evidence="4 6" id="KW-1133">Transmembrane helix</keyword>
<dbReference type="InterPro" id="IPR004477">
    <property type="entry name" value="ComEC_N"/>
</dbReference>
<evidence type="ECO:0000313" key="8">
    <source>
        <dbReference type="EMBL" id="HIT76801.1"/>
    </source>
</evidence>
<dbReference type="InterPro" id="IPR036866">
    <property type="entry name" value="RibonucZ/Hydroxyglut_hydro"/>
</dbReference>
<dbReference type="CDD" id="cd07731">
    <property type="entry name" value="ComA-like_MBL-fold"/>
    <property type="match status" value="1"/>
</dbReference>
<evidence type="ECO:0000256" key="5">
    <source>
        <dbReference type="ARBA" id="ARBA00023136"/>
    </source>
</evidence>
<evidence type="ECO:0000256" key="2">
    <source>
        <dbReference type="ARBA" id="ARBA00022475"/>
    </source>
</evidence>
<protein>
    <submittedName>
        <fullName evidence="8">ComEC/Rec2 family competence protein</fullName>
    </submittedName>
</protein>
<dbReference type="Gene3D" id="3.60.15.10">
    <property type="entry name" value="Ribonuclease Z/Hydroxyacylglutathione hydrolase-like"/>
    <property type="match status" value="1"/>
</dbReference>
<dbReference type="Pfam" id="PF03772">
    <property type="entry name" value="Competence"/>
    <property type="match status" value="1"/>
</dbReference>
<evidence type="ECO:0000256" key="3">
    <source>
        <dbReference type="ARBA" id="ARBA00022692"/>
    </source>
</evidence>
<reference evidence="8" key="2">
    <citation type="journal article" date="2021" name="PeerJ">
        <title>Extensive microbial diversity within the chicken gut microbiome revealed by metagenomics and culture.</title>
        <authorList>
            <person name="Gilroy R."/>
            <person name="Ravi A."/>
            <person name="Getino M."/>
            <person name="Pursley I."/>
            <person name="Horton D.L."/>
            <person name="Alikhan N.F."/>
            <person name="Baker D."/>
            <person name="Gharbi K."/>
            <person name="Hall N."/>
            <person name="Watson M."/>
            <person name="Adriaenssens E.M."/>
            <person name="Foster-Nyarko E."/>
            <person name="Jarju S."/>
            <person name="Secka A."/>
            <person name="Antonio M."/>
            <person name="Oren A."/>
            <person name="Chaudhuri R.R."/>
            <person name="La Ragione R."/>
            <person name="Hildebrand F."/>
            <person name="Pallen M.J."/>
        </authorList>
    </citation>
    <scope>NUCLEOTIDE SEQUENCE</scope>
    <source>
        <strain evidence="8">ChiGjej1B1-24693</strain>
    </source>
</reference>